<dbReference type="HOGENOM" id="CLU_1493715_0_0_9"/>
<protein>
    <submittedName>
        <fullName evidence="2">Putative membrane protein</fullName>
    </submittedName>
</protein>
<dbReference type="PATRIC" id="fig|1216932.3.peg.3162"/>
<name>W6S7B9_9CLOT</name>
<accession>W6S7B9</accession>
<proteinExistence type="predicted"/>
<organism evidence="2 3">
    <name type="scientific">Clostridium bornimense</name>
    <dbReference type="NCBI Taxonomy" id="1216932"/>
    <lineage>
        <taxon>Bacteria</taxon>
        <taxon>Bacillati</taxon>
        <taxon>Bacillota</taxon>
        <taxon>Clostridia</taxon>
        <taxon>Eubacteriales</taxon>
        <taxon>Clostridiaceae</taxon>
        <taxon>Clostridium</taxon>
    </lineage>
</organism>
<dbReference type="EMBL" id="HG917869">
    <property type="protein sequence ID" value="CDM70307.1"/>
    <property type="molecule type" value="Genomic_DNA"/>
</dbReference>
<sequence length="180" mass="21838">MKKRCDELMSNNKIIYPRKINSYTIMMIIGSIFWSMATISFVITLREKNYDFEECFILVILITLTLLAFVYCIRAIYMIFSNNIFIEYNSEEVKISKVFRRKIIKISDIKEIKDKSMYKNPFTYIQIVLKDKKDRKRKNVVFLPRIWFLEEDLRKIITFIVKNNKEIDHYTDLCQLIRRV</sequence>
<keyword evidence="3" id="KW-1185">Reference proteome</keyword>
<evidence type="ECO:0000256" key="1">
    <source>
        <dbReference type="SAM" id="Phobius"/>
    </source>
</evidence>
<keyword evidence="1" id="KW-0812">Transmembrane</keyword>
<keyword evidence="1" id="KW-0472">Membrane</keyword>
<evidence type="ECO:0000313" key="3">
    <source>
        <dbReference type="Proteomes" id="UP000019426"/>
    </source>
</evidence>
<feature type="transmembrane region" description="Helical" evidence="1">
    <location>
        <begin position="56"/>
        <end position="80"/>
    </location>
</feature>
<dbReference type="STRING" id="1216932.CM240_3190"/>
<reference evidence="2 3" key="1">
    <citation type="submission" date="2013-11" db="EMBL/GenBank/DDBJ databases">
        <title>Complete genome sequence of Clostridum sp. M2/40.</title>
        <authorList>
            <person name="Wibberg D."/>
            <person name="Puehler A."/>
            <person name="Schlueter A."/>
        </authorList>
    </citation>
    <scope>NUCLEOTIDE SEQUENCE [LARGE SCALE GENOMIC DNA]</scope>
    <source>
        <strain evidence="3">M2/40</strain>
    </source>
</reference>
<dbReference type="AlphaFoldDB" id="W6S7B9"/>
<keyword evidence="1" id="KW-1133">Transmembrane helix</keyword>
<evidence type="ECO:0000313" key="2">
    <source>
        <dbReference type="EMBL" id="CDM70307.1"/>
    </source>
</evidence>
<dbReference type="Proteomes" id="UP000019426">
    <property type="component" value="Chromosome M2/40_rep2"/>
</dbReference>
<feature type="transmembrane region" description="Helical" evidence="1">
    <location>
        <begin position="20"/>
        <end position="44"/>
    </location>
</feature>
<dbReference type="KEGG" id="clt:CM240_3190"/>
<dbReference type="RefSeq" id="WP_044040467.1">
    <property type="nucleotide sequence ID" value="NZ_HG917869.1"/>
</dbReference>
<gene>
    <name evidence="2" type="ORF">CM240_3190</name>
</gene>